<evidence type="ECO:0000259" key="1">
    <source>
        <dbReference type="Pfam" id="PF13358"/>
    </source>
</evidence>
<reference evidence="2 3" key="1">
    <citation type="submission" date="2023-07" db="EMBL/GenBank/DDBJ databases">
        <title>Sorghum-associated microbial communities from plants grown in Nebraska, USA.</title>
        <authorList>
            <person name="Schachtman D."/>
        </authorList>
    </citation>
    <scope>NUCLEOTIDE SEQUENCE [LARGE SCALE GENOMIC DNA]</scope>
    <source>
        <strain evidence="2 3">DS1781</strain>
    </source>
</reference>
<dbReference type="Pfam" id="PF13358">
    <property type="entry name" value="DDE_3"/>
    <property type="match status" value="1"/>
</dbReference>
<sequence>MHPSLPTEAGKSMRVEHEYERGGAWSYRAALDVHRAKVFGRCEATTGIAPFERLVDQVMSQPPYVSARRVFWVMDNGSSHHGKASVRRLTQAHPRLVPVHAPVHASWLNQIEIYFSIVQRKVLTPNDFPCLEAVAQRLANFERYFESIARPFEWKFTRTDLNALIA</sequence>
<dbReference type="RefSeq" id="WP_405053978.1">
    <property type="nucleotide sequence ID" value="NZ_JAVDRF010000022.1"/>
</dbReference>
<dbReference type="InterPro" id="IPR038717">
    <property type="entry name" value="Tc1-like_DDE_dom"/>
</dbReference>
<dbReference type="EMBL" id="JAVDRF010000022">
    <property type="protein sequence ID" value="MDR6539713.1"/>
    <property type="molecule type" value="Genomic_DNA"/>
</dbReference>
<feature type="domain" description="Tc1-like transposase DDE" evidence="1">
    <location>
        <begin position="7"/>
        <end position="133"/>
    </location>
</feature>
<accession>A0ABU1NMY5</accession>
<gene>
    <name evidence="2" type="ORF">J2739_005515</name>
</gene>
<proteinExistence type="predicted"/>
<evidence type="ECO:0000313" key="3">
    <source>
        <dbReference type="Proteomes" id="UP001184230"/>
    </source>
</evidence>
<evidence type="ECO:0000313" key="2">
    <source>
        <dbReference type="EMBL" id="MDR6539713.1"/>
    </source>
</evidence>
<dbReference type="Proteomes" id="UP001184230">
    <property type="component" value="Unassembled WGS sequence"/>
</dbReference>
<organism evidence="2 3">
    <name type="scientific">Variovorax soli</name>
    <dbReference type="NCBI Taxonomy" id="376815"/>
    <lineage>
        <taxon>Bacteria</taxon>
        <taxon>Pseudomonadati</taxon>
        <taxon>Pseudomonadota</taxon>
        <taxon>Betaproteobacteria</taxon>
        <taxon>Burkholderiales</taxon>
        <taxon>Comamonadaceae</taxon>
        <taxon>Variovorax</taxon>
    </lineage>
</organism>
<keyword evidence="3" id="KW-1185">Reference proteome</keyword>
<comment type="caution">
    <text evidence="2">The sequence shown here is derived from an EMBL/GenBank/DDBJ whole genome shotgun (WGS) entry which is preliminary data.</text>
</comment>
<protein>
    <recommendedName>
        <fullName evidence="1">Tc1-like transposase DDE domain-containing protein</fullName>
    </recommendedName>
</protein>
<name>A0ABU1NMY5_9BURK</name>